<dbReference type="InterPro" id="IPR029062">
    <property type="entry name" value="Class_I_gatase-like"/>
</dbReference>
<dbReference type="GO" id="GO:0008236">
    <property type="term" value="F:serine-type peptidase activity"/>
    <property type="evidence" value="ECO:0007669"/>
    <property type="project" value="UniProtKB-KW"/>
</dbReference>
<proteinExistence type="inferred from homology"/>
<evidence type="ECO:0000313" key="7">
    <source>
        <dbReference type="EMBL" id="GFH60203.1"/>
    </source>
</evidence>
<feature type="region of interest" description="Disordered" evidence="5">
    <location>
        <begin position="164"/>
        <end position="184"/>
    </location>
</feature>
<dbReference type="InterPro" id="IPR005320">
    <property type="entry name" value="Peptidase_S51"/>
</dbReference>
<keyword evidence="4" id="KW-0720">Serine protease</keyword>
<name>A0AAD3D9D8_9STRA</name>
<gene>
    <name evidence="7" type="ORF">CTEN210_16679</name>
</gene>
<accession>A0AAD3D9D8</accession>
<evidence type="ECO:0000256" key="3">
    <source>
        <dbReference type="ARBA" id="ARBA00022801"/>
    </source>
</evidence>
<evidence type="ECO:0008006" key="9">
    <source>
        <dbReference type="Google" id="ProtNLM"/>
    </source>
</evidence>
<dbReference type="GO" id="GO:0006508">
    <property type="term" value="P:proteolysis"/>
    <property type="evidence" value="ECO:0007669"/>
    <property type="project" value="UniProtKB-KW"/>
</dbReference>
<evidence type="ECO:0000256" key="6">
    <source>
        <dbReference type="SAM" id="SignalP"/>
    </source>
</evidence>
<dbReference type="Pfam" id="PF03575">
    <property type="entry name" value="Peptidase_S51"/>
    <property type="match status" value="1"/>
</dbReference>
<keyword evidence="6" id="KW-0732">Signal</keyword>
<evidence type="ECO:0000313" key="8">
    <source>
        <dbReference type="Proteomes" id="UP001054902"/>
    </source>
</evidence>
<keyword evidence="8" id="KW-1185">Reference proteome</keyword>
<organism evidence="7 8">
    <name type="scientific">Chaetoceros tenuissimus</name>
    <dbReference type="NCBI Taxonomy" id="426638"/>
    <lineage>
        <taxon>Eukaryota</taxon>
        <taxon>Sar</taxon>
        <taxon>Stramenopiles</taxon>
        <taxon>Ochrophyta</taxon>
        <taxon>Bacillariophyta</taxon>
        <taxon>Coscinodiscophyceae</taxon>
        <taxon>Chaetocerotophycidae</taxon>
        <taxon>Chaetocerotales</taxon>
        <taxon>Chaetocerotaceae</taxon>
        <taxon>Chaetoceros</taxon>
    </lineage>
</organism>
<comment type="caution">
    <text evidence="7">The sequence shown here is derived from an EMBL/GenBank/DDBJ whole genome shotgun (WGS) entry which is preliminary data.</text>
</comment>
<feature type="compositionally biased region" description="Basic residues" evidence="5">
    <location>
        <begin position="172"/>
        <end position="184"/>
    </location>
</feature>
<comment type="similarity">
    <text evidence="1">Belongs to the peptidase S51 family.</text>
</comment>
<dbReference type="PANTHER" id="PTHR20842:SF0">
    <property type="entry name" value="ALPHA-ASPARTYL DIPEPTIDASE"/>
    <property type="match status" value="1"/>
</dbReference>
<sequence>MKDNLLLISFISLILGADGFLSGLSPKPKQRLSRIYPLLAQVTSNNEEDKQDYLAFGMLISSFTDGMTESTSNFFKYSLASVLVMESIQQTQVGIEENVKFSPCNGPDIDLLGKLENGDELLIDDGRSREDKTDKMMKFLQKGQEFRDIRVLYIPTAMYALRADSSNTPGKQRQRARADGKKRRNQLVGHIEKMMGNSEKFNILAATLDFDDGTIKQPTGSDDKSKFPTNGKDALTSWNPHIIYIEGGNTFWLYHCMDKSEENYMELIKNACCTQRDDGDSSKFPSVYIGKSAGAIVAGKYVETATWKGWDDPSVVPEKETYDKWMGDLALDMVGGASIFPHMSDDWISLVAEKKESSPQISQLFCLEEWDACCVEGSKEEVFVN</sequence>
<dbReference type="PANTHER" id="PTHR20842">
    <property type="entry name" value="PROTEASE S51 ALPHA-ASPARTYL DIPEPTIDASE"/>
    <property type="match status" value="1"/>
</dbReference>
<feature type="chain" id="PRO_5042216896" description="Pectin acetylesterase" evidence="6">
    <location>
        <begin position="20"/>
        <end position="385"/>
    </location>
</feature>
<dbReference type="EMBL" id="BLLK01000069">
    <property type="protein sequence ID" value="GFH60203.1"/>
    <property type="molecule type" value="Genomic_DNA"/>
</dbReference>
<dbReference type="Proteomes" id="UP001054902">
    <property type="component" value="Unassembled WGS sequence"/>
</dbReference>
<dbReference type="AlphaFoldDB" id="A0AAD3D9D8"/>
<evidence type="ECO:0000256" key="4">
    <source>
        <dbReference type="ARBA" id="ARBA00022825"/>
    </source>
</evidence>
<protein>
    <recommendedName>
        <fullName evidence="9">Pectin acetylesterase</fullName>
    </recommendedName>
</protein>
<keyword evidence="3" id="KW-0378">Hydrolase</keyword>
<evidence type="ECO:0000256" key="1">
    <source>
        <dbReference type="ARBA" id="ARBA00006534"/>
    </source>
</evidence>
<reference evidence="7 8" key="1">
    <citation type="journal article" date="2021" name="Sci. Rep.">
        <title>The genome of the diatom Chaetoceros tenuissimus carries an ancient integrated fragment of an extant virus.</title>
        <authorList>
            <person name="Hongo Y."/>
            <person name="Kimura K."/>
            <person name="Takaki Y."/>
            <person name="Yoshida Y."/>
            <person name="Baba S."/>
            <person name="Kobayashi G."/>
            <person name="Nagasaki K."/>
            <person name="Hano T."/>
            <person name="Tomaru Y."/>
        </authorList>
    </citation>
    <scope>NUCLEOTIDE SEQUENCE [LARGE SCALE GENOMIC DNA]</scope>
    <source>
        <strain evidence="7 8">NIES-3715</strain>
    </source>
</reference>
<keyword evidence="2" id="KW-0645">Protease</keyword>
<evidence type="ECO:0000256" key="5">
    <source>
        <dbReference type="SAM" id="MobiDB-lite"/>
    </source>
</evidence>
<evidence type="ECO:0000256" key="2">
    <source>
        <dbReference type="ARBA" id="ARBA00022670"/>
    </source>
</evidence>
<dbReference type="Gene3D" id="3.40.50.880">
    <property type="match status" value="1"/>
</dbReference>
<feature type="signal peptide" evidence="6">
    <location>
        <begin position="1"/>
        <end position="19"/>
    </location>
</feature>